<organism evidence="2 3">
    <name type="scientific">Lentinula aciculospora</name>
    <dbReference type="NCBI Taxonomy" id="153920"/>
    <lineage>
        <taxon>Eukaryota</taxon>
        <taxon>Fungi</taxon>
        <taxon>Dikarya</taxon>
        <taxon>Basidiomycota</taxon>
        <taxon>Agaricomycotina</taxon>
        <taxon>Agaricomycetes</taxon>
        <taxon>Agaricomycetidae</taxon>
        <taxon>Agaricales</taxon>
        <taxon>Marasmiineae</taxon>
        <taxon>Omphalotaceae</taxon>
        <taxon>Lentinula</taxon>
    </lineage>
</organism>
<dbReference type="InterPro" id="IPR036188">
    <property type="entry name" value="FAD/NAD-bd_sf"/>
</dbReference>
<dbReference type="SUPFAM" id="SSF51905">
    <property type="entry name" value="FAD/NAD(P)-binding domain"/>
    <property type="match status" value="1"/>
</dbReference>
<dbReference type="OrthoDB" id="10051892at2759"/>
<dbReference type="Gene3D" id="3.50.50.60">
    <property type="entry name" value="FAD/NAD(P)-binding domain"/>
    <property type="match status" value="1"/>
</dbReference>
<feature type="transmembrane region" description="Helical" evidence="1">
    <location>
        <begin position="38"/>
        <end position="62"/>
    </location>
</feature>
<keyword evidence="1" id="KW-1133">Transmembrane helix</keyword>
<comment type="caution">
    <text evidence="2">The sequence shown here is derived from an EMBL/GenBank/DDBJ whole genome shotgun (WGS) entry which is preliminary data.</text>
</comment>
<evidence type="ECO:0000256" key="1">
    <source>
        <dbReference type="SAM" id="Phobius"/>
    </source>
</evidence>
<feature type="transmembrane region" description="Helical" evidence="1">
    <location>
        <begin position="505"/>
        <end position="525"/>
    </location>
</feature>
<keyword evidence="3" id="KW-1185">Reference proteome</keyword>
<keyword evidence="1" id="KW-0472">Membrane</keyword>
<evidence type="ECO:0000313" key="3">
    <source>
        <dbReference type="Proteomes" id="UP001150266"/>
    </source>
</evidence>
<accession>A0A9W9AJV5</accession>
<reference evidence="2" key="1">
    <citation type="submission" date="2022-08" db="EMBL/GenBank/DDBJ databases">
        <title>A Global Phylogenomic Analysis of the Shiitake Genus Lentinula.</title>
        <authorList>
            <consortium name="DOE Joint Genome Institute"/>
            <person name="Sierra-Patev S."/>
            <person name="Min B."/>
            <person name="Naranjo-Ortiz M."/>
            <person name="Looney B."/>
            <person name="Konkel Z."/>
            <person name="Slot J.C."/>
            <person name="Sakamoto Y."/>
            <person name="Steenwyk J.L."/>
            <person name="Rokas A."/>
            <person name="Carro J."/>
            <person name="Camarero S."/>
            <person name="Ferreira P."/>
            <person name="Molpeceres G."/>
            <person name="Ruiz-Duenas F.J."/>
            <person name="Serrano A."/>
            <person name="Henrissat B."/>
            <person name="Drula E."/>
            <person name="Hughes K.W."/>
            <person name="Mata J.L."/>
            <person name="Ishikawa N.K."/>
            <person name="Vargas-Isla R."/>
            <person name="Ushijima S."/>
            <person name="Smith C.A."/>
            <person name="Ahrendt S."/>
            <person name="Andreopoulos W."/>
            <person name="He G."/>
            <person name="Labutti K."/>
            <person name="Lipzen A."/>
            <person name="Ng V."/>
            <person name="Riley R."/>
            <person name="Sandor L."/>
            <person name="Barry K."/>
            <person name="Martinez A.T."/>
            <person name="Xiao Y."/>
            <person name="Gibbons J.G."/>
            <person name="Terashima K."/>
            <person name="Grigoriev I.V."/>
            <person name="Hibbett D.S."/>
        </authorList>
    </citation>
    <scope>NUCLEOTIDE SEQUENCE</scope>
    <source>
        <strain evidence="2">JLM2183</strain>
    </source>
</reference>
<proteinExistence type="predicted"/>
<dbReference type="AlphaFoldDB" id="A0A9W9AJV5"/>
<keyword evidence="1" id="KW-0812">Transmembrane</keyword>
<evidence type="ECO:0000313" key="2">
    <source>
        <dbReference type="EMBL" id="KAJ4483520.1"/>
    </source>
</evidence>
<dbReference type="EMBL" id="JAOTPV010000004">
    <property type="protein sequence ID" value="KAJ4483520.1"/>
    <property type="molecule type" value="Genomic_DNA"/>
</dbReference>
<protein>
    <recommendedName>
        <fullName evidence="4">FAD/NAD(P)-binding domain-containing protein</fullName>
    </recommendedName>
</protein>
<gene>
    <name evidence="2" type="ORF">J3R30DRAFT_3835781</name>
</gene>
<sequence>MASHLTKNISLLTASHQRGLAIYKWTLSYAFKELRPEISMIATTQLLLLTLGCLYGSLILGWKLLRRYLFKRHSGIPEIEKLGETLPVGQKLDGTAVICGGSIAGLLAARVCFEFFKHVVIIEPEEWLATEDSMRRFGWEQQHKRTRIMQYRSLHGNQALLYTGLQKLFPDIDEQFRYSGIAVYPADRKANFAGTLIPAPVKSYQGHLPKTFCCSRAGLETLLRRLVLGRGSYPNITQIAGTVIGILPQSNDFSRLSRVKIRKADMQMEELNASLVIDCTGVTRAGMKWLSQTGYGITKDRNNGKIPLQDAKISLDQKLHYSTLTCNVTPATLEKLQIPKIETVHLEEKNDEGRRLFVLGKTDGDRIVVFAGQSSDTVVRYDSLNAMRTFVQDFRTYKDPLPDWIFESLDILEESQPDIHFSHVRAPPTSYVQYHKTVNLPSNFIALGDSVSSVDPIYGQGCTKAFLGAVVLDSVLRAKLQAHAKELPADFSEQFFKEHFYKTDIFWWASANLMNVAIILIWNMMLRQFTHVLDYGIPSTTPIQGESLQVGSLVRWYLRRLQILATKDEQAARVCWDISMGFNTSVDIFHPWLVLKVFFNTIIE</sequence>
<name>A0A9W9AJV5_9AGAR</name>
<dbReference type="Proteomes" id="UP001150266">
    <property type="component" value="Unassembled WGS sequence"/>
</dbReference>
<evidence type="ECO:0008006" key="4">
    <source>
        <dbReference type="Google" id="ProtNLM"/>
    </source>
</evidence>